<organism evidence="2 3">
    <name type="scientific">Amycolatopsis bullii</name>
    <dbReference type="NCBI Taxonomy" id="941987"/>
    <lineage>
        <taxon>Bacteria</taxon>
        <taxon>Bacillati</taxon>
        <taxon>Actinomycetota</taxon>
        <taxon>Actinomycetes</taxon>
        <taxon>Pseudonocardiales</taxon>
        <taxon>Pseudonocardiaceae</taxon>
        <taxon>Amycolatopsis</taxon>
    </lineage>
</organism>
<reference evidence="3" key="1">
    <citation type="journal article" date="2019" name="Int. J. Syst. Evol. Microbiol.">
        <title>The Global Catalogue of Microorganisms (GCM) 10K type strain sequencing project: providing services to taxonomists for standard genome sequencing and annotation.</title>
        <authorList>
            <consortium name="The Broad Institute Genomics Platform"/>
            <consortium name="The Broad Institute Genome Sequencing Center for Infectious Disease"/>
            <person name="Wu L."/>
            <person name="Ma J."/>
        </authorList>
    </citation>
    <scope>NUCLEOTIDE SEQUENCE [LARGE SCALE GENOMIC DNA]</scope>
    <source>
        <strain evidence="3">CGMCC 4.7680</strain>
    </source>
</reference>
<comment type="caution">
    <text evidence="2">The sequence shown here is derived from an EMBL/GenBank/DDBJ whole genome shotgun (WGS) entry which is preliminary data.</text>
</comment>
<keyword evidence="3" id="KW-1185">Reference proteome</keyword>
<feature type="region of interest" description="Disordered" evidence="1">
    <location>
        <begin position="1"/>
        <end position="70"/>
    </location>
</feature>
<accession>A0ABQ3KD93</accession>
<dbReference type="EMBL" id="BNAW01000008">
    <property type="protein sequence ID" value="GHG08444.1"/>
    <property type="molecule type" value="Genomic_DNA"/>
</dbReference>
<proteinExistence type="predicted"/>
<evidence type="ECO:0000313" key="3">
    <source>
        <dbReference type="Proteomes" id="UP000649955"/>
    </source>
</evidence>
<feature type="compositionally biased region" description="Basic and acidic residues" evidence="1">
    <location>
        <begin position="24"/>
        <end position="52"/>
    </location>
</feature>
<evidence type="ECO:0000313" key="2">
    <source>
        <dbReference type="EMBL" id="GHG08444.1"/>
    </source>
</evidence>
<protein>
    <submittedName>
        <fullName evidence="2">Uncharacterized protein</fullName>
    </submittedName>
</protein>
<gene>
    <name evidence="2" type="ORF">GCM10017567_26340</name>
</gene>
<evidence type="ECO:0000256" key="1">
    <source>
        <dbReference type="SAM" id="MobiDB-lite"/>
    </source>
</evidence>
<name>A0ABQ3KD93_9PSEU</name>
<dbReference type="Proteomes" id="UP000649955">
    <property type="component" value="Unassembled WGS sequence"/>
</dbReference>
<sequence>MNEPWAAGYLPGMSHPNEQQPEIARPETADPGRAEDRLYRPGEGEPPDHPEEADGTGAKVIGELRERRGS</sequence>